<protein>
    <submittedName>
        <fullName evidence="2">Uncharacterized protein</fullName>
    </submittedName>
</protein>
<feature type="chain" id="PRO_5045414353" evidence="1">
    <location>
        <begin position="20"/>
        <end position="111"/>
    </location>
</feature>
<proteinExistence type="predicted"/>
<keyword evidence="1" id="KW-0732">Signal</keyword>
<sequence>MRGTEIIIVIFLFVLTIESENSVQNLNTPININILGSRNLSQCVDNISFVLGRKVDLKKDERVFLDCCENACTEEKEYLHIDFELTHVFYVPRFGFDNDEIDKYWVECFCK</sequence>
<gene>
    <name evidence="2" type="ORF">MHBO_001605</name>
</gene>
<name>A0ABV2AJK9_9EUKA</name>
<reference evidence="2 3" key="1">
    <citation type="journal article" date="2024" name="BMC Biol.">
        <title>Comparative genomics of Ascetosporea gives new insight into the evolutionary basis for animal parasitism in Rhizaria.</title>
        <authorList>
            <person name="Hiltunen Thoren M."/>
            <person name="Onut-Brannstrom I."/>
            <person name="Alfjorden A."/>
            <person name="Peckova H."/>
            <person name="Swords F."/>
            <person name="Hooper C."/>
            <person name="Holzer A.S."/>
            <person name="Bass D."/>
            <person name="Burki F."/>
        </authorList>
    </citation>
    <scope>NUCLEOTIDE SEQUENCE [LARGE SCALE GENOMIC DNA]</scope>
    <source>
        <strain evidence="2">20-A016</strain>
    </source>
</reference>
<comment type="caution">
    <text evidence="2">The sequence shown here is derived from an EMBL/GenBank/DDBJ whole genome shotgun (WGS) entry which is preliminary data.</text>
</comment>
<feature type="signal peptide" evidence="1">
    <location>
        <begin position="1"/>
        <end position="19"/>
    </location>
</feature>
<evidence type="ECO:0000313" key="2">
    <source>
        <dbReference type="EMBL" id="MES1919849.1"/>
    </source>
</evidence>
<evidence type="ECO:0000313" key="3">
    <source>
        <dbReference type="Proteomes" id="UP001439008"/>
    </source>
</evidence>
<accession>A0ABV2AJK9</accession>
<organism evidence="2 3">
    <name type="scientific">Bonamia ostreae</name>
    <dbReference type="NCBI Taxonomy" id="126728"/>
    <lineage>
        <taxon>Eukaryota</taxon>
        <taxon>Sar</taxon>
        <taxon>Rhizaria</taxon>
        <taxon>Endomyxa</taxon>
        <taxon>Ascetosporea</taxon>
        <taxon>Haplosporida</taxon>
        <taxon>Bonamia</taxon>
    </lineage>
</organism>
<dbReference type="EMBL" id="JBDODL010000419">
    <property type="protein sequence ID" value="MES1919849.1"/>
    <property type="molecule type" value="Genomic_DNA"/>
</dbReference>
<dbReference type="Proteomes" id="UP001439008">
    <property type="component" value="Unassembled WGS sequence"/>
</dbReference>
<keyword evidence="3" id="KW-1185">Reference proteome</keyword>
<evidence type="ECO:0000256" key="1">
    <source>
        <dbReference type="SAM" id="SignalP"/>
    </source>
</evidence>